<dbReference type="RefSeq" id="WP_115011687.1">
    <property type="nucleotide sequence ID" value="NZ_UGHV01000001.1"/>
</dbReference>
<dbReference type="Proteomes" id="UP000254841">
    <property type="component" value="Unassembled WGS sequence"/>
</dbReference>
<dbReference type="AlphaFoldDB" id="A0A377J6C3"/>
<dbReference type="SUPFAM" id="SSF143100">
    <property type="entry name" value="TTHA1013/TTHA0281-like"/>
    <property type="match status" value="1"/>
</dbReference>
<gene>
    <name evidence="2" type="ORF">NCTC12410_01284</name>
    <name evidence="3" type="ORF">NCTC12410_01675</name>
</gene>
<dbReference type="PANTHER" id="PTHR34504">
    <property type="entry name" value="ANTITOXIN HICB"/>
    <property type="match status" value="1"/>
</dbReference>
<organism evidence="3 4">
    <name type="scientific">Helicobacter canis</name>
    <dbReference type="NCBI Taxonomy" id="29419"/>
    <lineage>
        <taxon>Bacteria</taxon>
        <taxon>Pseudomonadati</taxon>
        <taxon>Campylobacterota</taxon>
        <taxon>Epsilonproteobacteria</taxon>
        <taxon>Campylobacterales</taxon>
        <taxon>Helicobacteraceae</taxon>
        <taxon>Helicobacter</taxon>
    </lineage>
</organism>
<dbReference type="EMBL" id="UGHV01000001">
    <property type="protein sequence ID" value="STO97834.1"/>
    <property type="molecule type" value="Genomic_DNA"/>
</dbReference>
<dbReference type="Pfam" id="PF15919">
    <property type="entry name" value="HicB_lk_antitox"/>
    <property type="match status" value="1"/>
</dbReference>
<dbReference type="InterPro" id="IPR035069">
    <property type="entry name" value="TTHA1013/TTHA0281-like"/>
</dbReference>
<reference evidence="3 4" key="1">
    <citation type="submission" date="2018-06" db="EMBL/GenBank/DDBJ databases">
        <authorList>
            <consortium name="Pathogen Informatics"/>
            <person name="Doyle S."/>
        </authorList>
    </citation>
    <scope>NUCLEOTIDE SEQUENCE [LARGE SCALE GENOMIC DNA]</scope>
    <source>
        <strain evidence="3 4">NCTC12410</strain>
    </source>
</reference>
<sequence length="72" mass="7957">MILNAIIQKDENGYFAFVPELSGCVTQADSYEEAISNIKEAAALYMESLQLDEIRHIQAKDTAIIPIELANA</sequence>
<dbReference type="Gene3D" id="3.30.160.250">
    <property type="match status" value="1"/>
</dbReference>
<accession>A0A377J6C3</accession>
<evidence type="ECO:0000313" key="2">
    <source>
        <dbReference type="EMBL" id="STO97453.1"/>
    </source>
</evidence>
<dbReference type="EMBL" id="UGHV01000001">
    <property type="protein sequence ID" value="STO97453.1"/>
    <property type="molecule type" value="Genomic_DNA"/>
</dbReference>
<dbReference type="PANTHER" id="PTHR34504:SF2">
    <property type="entry name" value="UPF0150 PROTEIN SSL0259"/>
    <property type="match status" value="1"/>
</dbReference>
<protein>
    <recommendedName>
        <fullName evidence="1">HicB-like antitoxin of toxin-antitoxin system domain-containing protein</fullName>
    </recommendedName>
</protein>
<feature type="domain" description="HicB-like antitoxin of toxin-antitoxin system" evidence="1">
    <location>
        <begin position="6"/>
        <end position="53"/>
    </location>
</feature>
<dbReference type="InterPro" id="IPR051404">
    <property type="entry name" value="TA_system_antitoxin"/>
</dbReference>
<dbReference type="OrthoDB" id="5419659at2"/>
<proteinExistence type="predicted"/>
<dbReference type="InterPro" id="IPR031807">
    <property type="entry name" value="HicB-like"/>
</dbReference>
<evidence type="ECO:0000259" key="1">
    <source>
        <dbReference type="Pfam" id="PF15919"/>
    </source>
</evidence>
<evidence type="ECO:0000313" key="4">
    <source>
        <dbReference type="Proteomes" id="UP000254841"/>
    </source>
</evidence>
<evidence type="ECO:0000313" key="3">
    <source>
        <dbReference type="EMBL" id="STO97834.1"/>
    </source>
</evidence>
<name>A0A377J6C3_9HELI</name>